<dbReference type="Proteomes" id="UP000663887">
    <property type="component" value="Unassembled WGS sequence"/>
</dbReference>
<evidence type="ECO:0000313" key="2">
    <source>
        <dbReference type="EMBL" id="CAF2080469.1"/>
    </source>
</evidence>
<proteinExistence type="predicted"/>
<comment type="caution">
    <text evidence="2">The sequence shown here is derived from an EMBL/GenBank/DDBJ whole genome shotgun (WGS) entry which is preliminary data.</text>
</comment>
<name>A0A816S3K5_9BILA</name>
<dbReference type="EMBL" id="CAJNRE010009267">
    <property type="protein sequence ID" value="CAF2080469.1"/>
    <property type="molecule type" value="Genomic_DNA"/>
</dbReference>
<dbReference type="Pfam" id="PF04488">
    <property type="entry name" value="Gly_transf_sug"/>
    <property type="match status" value="1"/>
</dbReference>
<evidence type="ECO:0000313" key="3">
    <source>
        <dbReference type="Proteomes" id="UP000663824"/>
    </source>
</evidence>
<dbReference type="Gene3D" id="3.90.550.20">
    <property type="match status" value="1"/>
</dbReference>
<dbReference type="Proteomes" id="UP000663824">
    <property type="component" value="Unassembled WGS sequence"/>
</dbReference>
<protein>
    <submittedName>
        <fullName evidence="2">Uncharacterized protein</fullName>
    </submittedName>
</protein>
<evidence type="ECO:0000313" key="1">
    <source>
        <dbReference type="EMBL" id="CAF2022214.1"/>
    </source>
</evidence>
<gene>
    <name evidence="2" type="ORF">MBJ925_LOCUS18493</name>
    <name evidence="1" type="ORF">XDN619_LOCUS4361</name>
</gene>
<dbReference type="InterPro" id="IPR007577">
    <property type="entry name" value="GlycoTrfase_DXD_sugar-bd_CS"/>
</dbReference>
<reference evidence="2" key="1">
    <citation type="submission" date="2021-02" db="EMBL/GenBank/DDBJ databases">
        <authorList>
            <person name="Nowell W R."/>
        </authorList>
    </citation>
    <scope>NUCLEOTIDE SEQUENCE</scope>
</reference>
<dbReference type="EMBL" id="CAJNRG010000900">
    <property type="protein sequence ID" value="CAF2022214.1"/>
    <property type="molecule type" value="Genomic_DNA"/>
</dbReference>
<sequence>MRLKATILKCLLLFITVQLLLSTCLFILHNGERFIQSFKRPSASWKLNEKTHVYEFQNKPPIWLYWDTLENQHSLPPHICLSLKTIYCHNHQDFTIKLVTRETFPHYVKNIHRVTRYFILAHRADYFRSRILEQYGGVYLDIDAVALQSLKTYYDHLKVYDIVTHSDYNEKISMGFLGPVRAGHLLFRQYTEKVHRLFDARYNGSNNITRDVFGWSEMGGRITIPTFHELLRLNLTNPIVYHGRSTVIQLVTHYDPLTQLNSSQTLLTKMNLTNTPLLYYHNSGVLPQVKQMYPTEPSLLKSNTVLGYLFRIALENCTQIPTCEDLQKELA</sequence>
<accession>A0A816S3K5</accession>
<organism evidence="2 3">
    <name type="scientific">Rotaria magnacalcarata</name>
    <dbReference type="NCBI Taxonomy" id="392030"/>
    <lineage>
        <taxon>Eukaryota</taxon>
        <taxon>Metazoa</taxon>
        <taxon>Spiralia</taxon>
        <taxon>Gnathifera</taxon>
        <taxon>Rotifera</taxon>
        <taxon>Eurotatoria</taxon>
        <taxon>Bdelloidea</taxon>
        <taxon>Philodinida</taxon>
        <taxon>Philodinidae</taxon>
        <taxon>Rotaria</taxon>
    </lineage>
</organism>
<dbReference type="SUPFAM" id="SSF53448">
    <property type="entry name" value="Nucleotide-diphospho-sugar transferases"/>
    <property type="match status" value="1"/>
</dbReference>
<dbReference type="AlphaFoldDB" id="A0A816S3K5"/>
<dbReference type="InterPro" id="IPR029044">
    <property type="entry name" value="Nucleotide-diphossugar_trans"/>
</dbReference>